<comment type="caution">
    <text evidence="2">The sequence shown here is derived from an EMBL/GenBank/DDBJ whole genome shotgun (WGS) entry which is preliminary data.</text>
</comment>
<dbReference type="AlphaFoldDB" id="A0A9X1YFS7"/>
<keyword evidence="3" id="KW-1185">Reference proteome</keyword>
<feature type="compositionally biased region" description="Low complexity" evidence="1">
    <location>
        <begin position="120"/>
        <end position="132"/>
    </location>
</feature>
<reference evidence="2" key="1">
    <citation type="submission" date="2021-11" db="EMBL/GenBank/DDBJ databases">
        <title>BS-T2-15 a new species belonging to the Comamonadaceae family isolated from the soil of a French oak forest.</title>
        <authorList>
            <person name="Mieszkin S."/>
            <person name="Alain K."/>
        </authorList>
    </citation>
    <scope>NUCLEOTIDE SEQUENCE</scope>
    <source>
        <strain evidence="2">BS-T2-15</strain>
    </source>
</reference>
<evidence type="ECO:0000313" key="2">
    <source>
        <dbReference type="EMBL" id="MCK9685166.1"/>
    </source>
</evidence>
<gene>
    <name evidence="2" type="ORF">LPC04_05510</name>
</gene>
<proteinExistence type="predicted"/>
<dbReference type="RefSeq" id="WP_275681175.1">
    <property type="nucleotide sequence ID" value="NZ_JAJLJH010000001.1"/>
</dbReference>
<evidence type="ECO:0000313" key="3">
    <source>
        <dbReference type="Proteomes" id="UP001139353"/>
    </source>
</evidence>
<feature type="region of interest" description="Disordered" evidence="1">
    <location>
        <begin position="113"/>
        <end position="156"/>
    </location>
</feature>
<sequence>MQGHAEWELLSALADGELDDGARLRLVDAMNRDVRLQARYRRLEFLRAWTRRAATRHGAPRGLRRQIGCRRWPRGQAGFARRLLAAWRRWSNWSNPARRAWRAAASRLMLITPGSHGVGRAPARPASRTTRPGDNPSTGRVGQAGATPGSSTRSIT</sequence>
<evidence type="ECO:0000256" key="1">
    <source>
        <dbReference type="SAM" id="MobiDB-lite"/>
    </source>
</evidence>
<accession>A0A9X1YFS7</accession>
<organism evidence="2 3">
    <name type="scientific">Scleromatobacter humisilvae</name>
    <dbReference type="NCBI Taxonomy" id="2897159"/>
    <lineage>
        <taxon>Bacteria</taxon>
        <taxon>Pseudomonadati</taxon>
        <taxon>Pseudomonadota</taxon>
        <taxon>Betaproteobacteria</taxon>
        <taxon>Burkholderiales</taxon>
        <taxon>Sphaerotilaceae</taxon>
        <taxon>Scleromatobacter</taxon>
    </lineage>
</organism>
<protein>
    <submittedName>
        <fullName evidence="2">Uncharacterized protein</fullName>
    </submittedName>
</protein>
<name>A0A9X1YFS7_9BURK</name>
<dbReference type="EMBL" id="JAJLJH010000001">
    <property type="protein sequence ID" value="MCK9685166.1"/>
    <property type="molecule type" value="Genomic_DNA"/>
</dbReference>
<dbReference type="Proteomes" id="UP001139353">
    <property type="component" value="Unassembled WGS sequence"/>
</dbReference>